<gene>
    <name evidence="1" type="ORF">HMPREF9425_0490</name>
</gene>
<dbReference type="EMBL" id="AEVI01000017">
    <property type="protein sequence ID" value="EFX96592.1"/>
    <property type="molecule type" value="Genomic_DNA"/>
</dbReference>
<organism evidence="1 2">
    <name type="scientific">Streptococcus vestibularis ATCC 49124</name>
    <dbReference type="NCBI Taxonomy" id="889206"/>
    <lineage>
        <taxon>Bacteria</taxon>
        <taxon>Bacillati</taxon>
        <taxon>Bacillota</taxon>
        <taxon>Bacilli</taxon>
        <taxon>Lactobacillales</taxon>
        <taxon>Streptococcaceae</taxon>
        <taxon>Streptococcus</taxon>
    </lineage>
</organism>
<name>A0ABP2KNU1_STRVE</name>
<dbReference type="Proteomes" id="UP000003697">
    <property type="component" value="Unassembled WGS sequence"/>
</dbReference>
<evidence type="ECO:0000313" key="1">
    <source>
        <dbReference type="EMBL" id="EFX96592.1"/>
    </source>
</evidence>
<reference evidence="1 2" key="1">
    <citation type="submission" date="2011-01" db="EMBL/GenBank/DDBJ databases">
        <authorList>
            <person name="Muzny D."/>
            <person name="Qin X."/>
            <person name="Buhay C."/>
            <person name="Dugan-Rocha S."/>
            <person name="Ding Y."/>
            <person name="Chen G."/>
            <person name="Hawes A."/>
            <person name="Holder M."/>
            <person name="Jhangiani S."/>
            <person name="Johnson A."/>
            <person name="Khan Z."/>
            <person name="Li Z."/>
            <person name="Liu W."/>
            <person name="Liu X."/>
            <person name="Perez L."/>
            <person name="Shen H."/>
            <person name="Wang Q."/>
            <person name="Watt J."/>
            <person name="Xi L."/>
            <person name="Xin Y."/>
            <person name="Zhou J."/>
            <person name="Deng J."/>
            <person name="Jiang H."/>
            <person name="Liu Y."/>
            <person name="Qu J."/>
            <person name="Song X.-Z."/>
            <person name="Zhang L."/>
            <person name="Villasana D."/>
            <person name="Johnson A."/>
            <person name="Liu J."/>
            <person name="Liyanage D."/>
            <person name="Lorensuhewa L."/>
            <person name="Robinson T."/>
            <person name="Song A."/>
            <person name="Song B.-B."/>
            <person name="Dinh H."/>
            <person name="Thornton R."/>
            <person name="Coyle M."/>
            <person name="Francisco L."/>
            <person name="Jackson L."/>
            <person name="Javaid M."/>
            <person name="Korchina V."/>
            <person name="Kovar C."/>
            <person name="Mata R."/>
            <person name="Mathew T."/>
            <person name="Ngo R."/>
            <person name="Nguyen L."/>
            <person name="Nguyen N."/>
            <person name="Okwuonu G."/>
            <person name="Ongeri F."/>
            <person name="Pham C."/>
            <person name="Simmons D."/>
            <person name="Wilczek-Boney K."/>
            <person name="Hale W."/>
            <person name="Jakkamsetti A."/>
            <person name="Pham P."/>
            <person name="Ruth R."/>
            <person name="San Lucas F."/>
            <person name="Warren J."/>
            <person name="Zhang J."/>
            <person name="Zhao Z."/>
            <person name="Zhou C."/>
            <person name="Zhu D."/>
            <person name="Lee S."/>
            <person name="Bess C."/>
            <person name="Blankenburg K."/>
            <person name="Forbes L."/>
            <person name="Fu Q."/>
            <person name="Gubbala S."/>
            <person name="Hirani K."/>
            <person name="Jayaseelan J.C."/>
            <person name="Lara F."/>
            <person name="Munidasa M."/>
            <person name="Palculict T."/>
            <person name="Patil S."/>
            <person name="Pu L.-L."/>
            <person name="Saada N."/>
            <person name="Tang L."/>
            <person name="Weissenberger G."/>
            <person name="Zhu Y."/>
            <person name="Hemphill L."/>
            <person name="Shang Y."/>
            <person name="Youmans B."/>
            <person name="Ayvaz T."/>
            <person name="Ross M."/>
            <person name="Santibanez J."/>
            <person name="Aqrawi P."/>
            <person name="Gross S."/>
            <person name="Joshi V."/>
            <person name="Fowler G."/>
            <person name="Nazareth L."/>
            <person name="Reid J."/>
            <person name="Worley K."/>
            <person name="Petrosino J."/>
            <person name="Highlander S."/>
            <person name="Gibbs R."/>
        </authorList>
    </citation>
    <scope>NUCLEOTIDE SEQUENCE [LARGE SCALE GENOMIC DNA]</scope>
    <source>
        <strain evidence="1 2">ATCC 49124</strain>
    </source>
</reference>
<accession>A0ABP2KNU1</accession>
<sequence length="41" mass="4717">MVECLRPVHQVVLQIIAPAFKKYFQQKSNSFTQIILLCPAI</sequence>
<evidence type="ECO:0000313" key="2">
    <source>
        <dbReference type="Proteomes" id="UP000003697"/>
    </source>
</evidence>
<keyword evidence="2" id="KW-1185">Reference proteome</keyword>
<protein>
    <submittedName>
        <fullName evidence="1">Uncharacterized protein</fullName>
    </submittedName>
</protein>
<comment type="caution">
    <text evidence="1">The sequence shown here is derived from an EMBL/GenBank/DDBJ whole genome shotgun (WGS) entry which is preliminary data.</text>
</comment>
<proteinExistence type="predicted"/>